<sequence length="87" mass="10267">MTLNQNTVCYTYGDYSCTFTLICCRTVHLYMHPFCFLLGCFLFGLGFFLYSSKQETLCFLLTKGQSTCWVTSTRKRRHFPHYFSLLN</sequence>
<organism evidence="2 3">
    <name type="scientific">Columba livia</name>
    <name type="common">Rock dove</name>
    <dbReference type="NCBI Taxonomy" id="8932"/>
    <lineage>
        <taxon>Eukaryota</taxon>
        <taxon>Metazoa</taxon>
        <taxon>Chordata</taxon>
        <taxon>Craniata</taxon>
        <taxon>Vertebrata</taxon>
        <taxon>Euteleostomi</taxon>
        <taxon>Archelosauria</taxon>
        <taxon>Archosauria</taxon>
        <taxon>Dinosauria</taxon>
        <taxon>Saurischia</taxon>
        <taxon>Theropoda</taxon>
        <taxon>Coelurosauria</taxon>
        <taxon>Aves</taxon>
        <taxon>Neognathae</taxon>
        <taxon>Neoaves</taxon>
        <taxon>Columbimorphae</taxon>
        <taxon>Columbiformes</taxon>
        <taxon>Columbidae</taxon>
        <taxon>Columba</taxon>
    </lineage>
</organism>
<keyword evidence="3" id="KW-1185">Reference proteome</keyword>
<dbReference type="AlphaFoldDB" id="A0A2I0M0U6"/>
<evidence type="ECO:0000313" key="2">
    <source>
        <dbReference type="EMBL" id="PKK23298.1"/>
    </source>
</evidence>
<comment type="caution">
    <text evidence="2">The sequence shown here is derived from an EMBL/GenBank/DDBJ whole genome shotgun (WGS) entry which is preliminary data.</text>
</comment>
<name>A0A2I0M0U6_COLLI</name>
<dbReference type="InParanoid" id="A0A2I0M0U6"/>
<keyword evidence="1" id="KW-0812">Transmembrane</keyword>
<reference evidence="2 3" key="1">
    <citation type="journal article" date="2013" name="Science">
        <title>Genomic diversity and evolution of the head crest in the rock pigeon.</title>
        <authorList>
            <person name="Shapiro M.D."/>
            <person name="Kronenberg Z."/>
            <person name="Li C."/>
            <person name="Domyan E.T."/>
            <person name="Pan H."/>
            <person name="Campbell M."/>
            <person name="Tan H."/>
            <person name="Huff C.D."/>
            <person name="Hu H."/>
            <person name="Vickrey A.I."/>
            <person name="Nielsen S.C."/>
            <person name="Stringham S.A."/>
            <person name="Hu H."/>
            <person name="Willerslev E."/>
            <person name="Gilbert M.T."/>
            <person name="Yandell M."/>
            <person name="Zhang G."/>
            <person name="Wang J."/>
        </authorList>
    </citation>
    <scope>NUCLEOTIDE SEQUENCE [LARGE SCALE GENOMIC DNA]</scope>
    <source>
        <tissue evidence="2">Blood</tissue>
    </source>
</reference>
<feature type="transmembrane region" description="Helical" evidence="1">
    <location>
        <begin position="29"/>
        <end position="50"/>
    </location>
</feature>
<keyword evidence="1" id="KW-1133">Transmembrane helix</keyword>
<gene>
    <name evidence="2" type="primary">MED9</name>
    <name evidence="2" type="ORF">A306_00009085</name>
</gene>
<evidence type="ECO:0000256" key="1">
    <source>
        <dbReference type="SAM" id="Phobius"/>
    </source>
</evidence>
<dbReference type="EMBL" id="AKCR02000052">
    <property type="protein sequence ID" value="PKK23298.1"/>
    <property type="molecule type" value="Genomic_DNA"/>
</dbReference>
<protein>
    <submittedName>
        <fullName evidence="2">Mediator complex subunit 9</fullName>
    </submittedName>
</protein>
<accession>A0A2I0M0U6</accession>
<keyword evidence="1" id="KW-0472">Membrane</keyword>
<evidence type="ECO:0000313" key="3">
    <source>
        <dbReference type="Proteomes" id="UP000053872"/>
    </source>
</evidence>
<proteinExistence type="predicted"/>
<dbReference type="Proteomes" id="UP000053872">
    <property type="component" value="Unassembled WGS sequence"/>
</dbReference>